<evidence type="ECO:0000256" key="1">
    <source>
        <dbReference type="ARBA" id="ARBA00005250"/>
    </source>
</evidence>
<name>A0ABS7ZTC6_9GAMM</name>
<proteinExistence type="inferred from homology"/>
<accession>A0ABS7ZTC6</accession>
<evidence type="ECO:0000256" key="2">
    <source>
        <dbReference type="SAM" id="MobiDB-lite"/>
    </source>
</evidence>
<dbReference type="SUPFAM" id="SSF56281">
    <property type="entry name" value="Metallo-hydrolase/oxidoreductase"/>
    <property type="match status" value="1"/>
</dbReference>
<dbReference type="Pfam" id="PF00753">
    <property type="entry name" value="Lactamase_B"/>
    <property type="match status" value="1"/>
</dbReference>
<reference evidence="4 5" key="1">
    <citation type="submission" date="2020-12" db="EMBL/GenBank/DDBJ databases">
        <title>Novel Thalassolituus-related marine hydrocarbonoclastic bacteria mediated algae-derived hydrocarbons mineralization in twilight zone of the northern South China Sea.</title>
        <authorList>
            <person name="Dong C."/>
        </authorList>
    </citation>
    <scope>NUCLEOTIDE SEQUENCE [LARGE SCALE GENOMIC DNA]</scope>
    <source>
        <strain evidence="4 5">IMCC1826</strain>
    </source>
</reference>
<dbReference type="InterPro" id="IPR050855">
    <property type="entry name" value="NDM-1-like"/>
</dbReference>
<dbReference type="InterPro" id="IPR001279">
    <property type="entry name" value="Metallo-B-lactamas"/>
</dbReference>
<protein>
    <submittedName>
        <fullName evidence="4">MBL fold metallo-hydrolase</fullName>
    </submittedName>
</protein>
<organism evidence="4 5">
    <name type="scientific">Thalassolituus marinus</name>
    <dbReference type="NCBI Taxonomy" id="671053"/>
    <lineage>
        <taxon>Bacteria</taxon>
        <taxon>Pseudomonadati</taxon>
        <taxon>Pseudomonadota</taxon>
        <taxon>Gammaproteobacteria</taxon>
        <taxon>Oceanospirillales</taxon>
        <taxon>Oceanospirillaceae</taxon>
        <taxon>Thalassolituus</taxon>
    </lineage>
</organism>
<dbReference type="Proteomes" id="UP000714380">
    <property type="component" value="Unassembled WGS sequence"/>
</dbReference>
<dbReference type="InterPro" id="IPR036866">
    <property type="entry name" value="RibonucZ/Hydroxyglut_hydro"/>
</dbReference>
<feature type="region of interest" description="Disordered" evidence="2">
    <location>
        <begin position="231"/>
        <end position="253"/>
    </location>
</feature>
<evidence type="ECO:0000313" key="4">
    <source>
        <dbReference type="EMBL" id="MCA6064999.1"/>
    </source>
</evidence>
<feature type="domain" description="Metallo-beta-lactamase" evidence="3">
    <location>
        <begin position="10"/>
        <end position="209"/>
    </location>
</feature>
<dbReference type="SMART" id="SM00849">
    <property type="entry name" value="Lactamase_B"/>
    <property type="match status" value="1"/>
</dbReference>
<dbReference type="Gene3D" id="3.60.15.10">
    <property type="entry name" value="Ribonuclease Z/Hydroxyacylglutathione hydrolase-like"/>
    <property type="match status" value="1"/>
</dbReference>
<dbReference type="PANTHER" id="PTHR42951:SF4">
    <property type="entry name" value="ACYL-COENZYME A THIOESTERASE MBLAC2"/>
    <property type="match status" value="1"/>
</dbReference>
<gene>
    <name evidence="4" type="ORF">I9W95_15455</name>
</gene>
<dbReference type="PANTHER" id="PTHR42951">
    <property type="entry name" value="METALLO-BETA-LACTAMASE DOMAIN-CONTAINING"/>
    <property type="match status" value="1"/>
</dbReference>
<dbReference type="EMBL" id="JAEDAH010000097">
    <property type="protein sequence ID" value="MCA6064999.1"/>
    <property type="molecule type" value="Genomic_DNA"/>
</dbReference>
<keyword evidence="5" id="KW-1185">Reference proteome</keyword>
<evidence type="ECO:0000259" key="3">
    <source>
        <dbReference type="SMART" id="SM00849"/>
    </source>
</evidence>
<dbReference type="RefSeq" id="WP_225676512.1">
    <property type="nucleotide sequence ID" value="NZ_JAEDAH010000097.1"/>
</dbReference>
<sequence>MQIHSLQGYIQNIFLVEDNNQLMLLDGCCRADVQQVCDYIRNTLQRPLSDLKLIVVTHMHPDHAGGAHKLRELTGATLASHPNAPRWYAGIAGRTAHAIDVLLTYWVAGRMGKPKTHIWYNPILSPDMTLTDGQTLPGFSDWQVVYTPGHTDHDLSLLHVPEHKIYVADLMVMVKRQVTAPYPICHPNQYRESLQRVHDLQPAQVLCAHVPPQRGEDVPFAKLISEAPKTPKNHWYSTKNRISRKLGGQSREH</sequence>
<comment type="similarity">
    <text evidence="1">Belongs to the metallo-beta-lactamase superfamily. Class-B beta-lactamase family.</text>
</comment>
<evidence type="ECO:0000313" key="5">
    <source>
        <dbReference type="Proteomes" id="UP000714380"/>
    </source>
</evidence>
<comment type="caution">
    <text evidence="4">The sequence shown here is derived from an EMBL/GenBank/DDBJ whole genome shotgun (WGS) entry which is preliminary data.</text>
</comment>